<keyword evidence="6" id="KW-0732">Signal</keyword>
<dbReference type="SUPFAM" id="SSF51445">
    <property type="entry name" value="(Trans)glycosidases"/>
    <property type="match status" value="1"/>
</dbReference>
<dbReference type="AlphaFoldDB" id="A0A176VY65"/>
<keyword evidence="5" id="KW-0812">Transmembrane</keyword>
<dbReference type="Gene3D" id="2.60.40.1180">
    <property type="entry name" value="Golgi alpha-mannosidase II"/>
    <property type="match status" value="1"/>
</dbReference>
<evidence type="ECO:0000256" key="4">
    <source>
        <dbReference type="RuleBase" id="RU361168"/>
    </source>
</evidence>
<dbReference type="PRINTS" id="PR00740">
    <property type="entry name" value="GLHYDRLASE27"/>
</dbReference>
<dbReference type="Pfam" id="PF16499">
    <property type="entry name" value="Melibiase_2"/>
    <property type="match status" value="1"/>
</dbReference>
<comment type="similarity">
    <text evidence="1 4">Belongs to the glycosyl hydrolase 27 family.</text>
</comment>
<evidence type="ECO:0000313" key="8">
    <source>
        <dbReference type="Proteomes" id="UP000077202"/>
    </source>
</evidence>
<evidence type="ECO:0000256" key="6">
    <source>
        <dbReference type="SAM" id="SignalP"/>
    </source>
</evidence>
<accession>A0A176VY65</accession>
<dbReference type="SUPFAM" id="SSF50370">
    <property type="entry name" value="Ricin B-like lectins"/>
    <property type="match status" value="1"/>
</dbReference>
<dbReference type="Gene3D" id="3.20.20.70">
    <property type="entry name" value="Aldolase class I"/>
    <property type="match status" value="1"/>
</dbReference>
<reference evidence="7" key="1">
    <citation type="submission" date="2016-03" db="EMBL/GenBank/DDBJ databases">
        <title>Mechanisms controlling the formation of the plant cell surface in tip-growing cells are functionally conserved among land plants.</title>
        <authorList>
            <person name="Honkanen S."/>
            <person name="Jones V.A."/>
            <person name="Morieri G."/>
            <person name="Champion C."/>
            <person name="Hetherington A.J."/>
            <person name="Kelly S."/>
            <person name="Saint-Marcoux D."/>
            <person name="Proust H."/>
            <person name="Prescott H."/>
            <person name="Dolan L."/>
        </authorList>
    </citation>
    <scope>NUCLEOTIDE SEQUENCE [LARGE SCALE GENOMIC DNA]</scope>
    <source>
        <tissue evidence="7">Whole gametophyte</tissue>
    </source>
</reference>
<keyword evidence="5" id="KW-0472">Membrane</keyword>
<keyword evidence="2 4" id="KW-0378">Hydrolase</keyword>
<keyword evidence="8" id="KW-1185">Reference proteome</keyword>
<organism evidence="7 8">
    <name type="scientific">Marchantia polymorpha subsp. ruderalis</name>
    <dbReference type="NCBI Taxonomy" id="1480154"/>
    <lineage>
        <taxon>Eukaryota</taxon>
        <taxon>Viridiplantae</taxon>
        <taxon>Streptophyta</taxon>
        <taxon>Embryophyta</taxon>
        <taxon>Marchantiophyta</taxon>
        <taxon>Marchantiopsida</taxon>
        <taxon>Marchantiidae</taxon>
        <taxon>Marchantiales</taxon>
        <taxon>Marchantiaceae</taxon>
        <taxon>Marchantia</taxon>
    </lineage>
</organism>
<name>A0A176VY65_MARPO</name>
<feature type="transmembrane region" description="Helical" evidence="5">
    <location>
        <begin position="677"/>
        <end position="698"/>
    </location>
</feature>
<dbReference type="InterPro" id="IPR002241">
    <property type="entry name" value="Glyco_hydro_27"/>
</dbReference>
<evidence type="ECO:0000256" key="5">
    <source>
        <dbReference type="SAM" id="Phobius"/>
    </source>
</evidence>
<keyword evidence="3 4" id="KW-0326">Glycosidase</keyword>
<proteinExistence type="inferred from homology"/>
<dbReference type="InterPro" id="IPR017853">
    <property type="entry name" value="GH"/>
</dbReference>
<sequence>MKILSCYLLLAVLLVSVVPWLSAGKADSSGHDKVVRLAETPPRGWNSYDSFSWIVTEEEFLQNAEYVAANLSKHGYEYVVVDFLWYRRFEQGASVWSGGHEVTDEYGRLMPDPGRWPSTVDGKGFKPIAEKVHAMGLKFGIHVMRGISTEAVQTDTKICNAMGSPDGAEGCYWTAKDVALAGTECSWMKACFMSVNTTSEGGLAFINSLYQQYADWGIDFIKHDCVFGVDDLSVDEITAVSKAISRTGRPMVYSLSPGVRATPKMAKEVASLTHMYRVTSDDWDLWWEVLLHFPVARDFAAAGLIGAPGLQGGLSWPDLDMLPLGWLTDPGVNYGPYRSCSLTRAEQRTQVTLWSIAKSPLIFGGDLRNLDQWTFDLITNPTVLEMNAHSTRNQEFRSSPAGFLPVVTLEDCVSAASTQWKLQRGKDDLMEVCWSRSSRLRYSRGRQQPVLTGCLNWTKTPWMHKETSVKSERGLLWREAGLRRICLDADKSLTDAMEGSAGFRLCNNSASQVWHLTPEGRLVSEEAGLCAAVVQPEQGWRIWVARGTSGQGYVAFFNLGENRQNLSVPLEDVLRKLDLSTSGGSVLHQAIDLWLRKIWKQLFRTFDYLGSKVYPQQNIGSPVTLRRSEWTCICIDVWEGKPQPRGIITSSVTASVEGHGTTLIELTCVRSPRHSQATIAMLSVLFLPFIMTVVAYLVPRNFWNKLMSGRVGVSPIEKALIGG</sequence>
<keyword evidence="5" id="KW-1133">Transmembrane helix</keyword>
<dbReference type="CDD" id="cd14792">
    <property type="entry name" value="GH27"/>
    <property type="match status" value="1"/>
</dbReference>
<dbReference type="PANTHER" id="PTHR11452">
    <property type="entry name" value="ALPHA-GALACTOSIDASE/ALPHA-N-ACETYLGALACTOSAMINIDASE"/>
    <property type="match status" value="1"/>
</dbReference>
<dbReference type="EC" id="3.2.1.22" evidence="4"/>
<protein>
    <recommendedName>
        <fullName evidence="4">Alpha-galactosidase</fullName>
        <ecNumber evidence="4">3.2.1.22</ecNumber>
    </recommendedName>
    <alternativeName>
        <fullName evidence="4">Melibiase</fullName>
    </alternativeName>
</protein>
<feature type="signal peptide" evidence="6">
    <location>
        <begin position="1"/>
        <end position="23"/>
    </location>
</feature>
<dbReference type="InterPro" id="IPR013785">
    <property type="entry name" value="Aldolase_TIM"/>
</dbReference>
<dbReference type="InterPro" id="IPR035992">
    <property type="entry name" value="Ricin_B-like_lectins"/>
</dbReference>
<dbReference type="GO" id="GO:0004557">
    <property type="term" value="F:alpha-galactosidase activity"/>
    <property type="evidence" value="ECO:0007669"/>
    <property type="project" value="UniProtKB-EC"/>
</dbReference>
<dbReference type="Proteomes" id="UP000077202">
    <property type="component" value="Unassembled WGS sequence"/>
</dbReference>
<evidence type="ECO:0000256" key="1">
    <source>
        <dbReference type="ARBA" id="ARBA00009743"/>
    </source>
</evidence>
<dbReference type="GO" id="GO:0005975">
    <property type="term" value="P:carbohydrate metabolic process"/>
    <property type="evidence" value="ECO:0007669"/>
    <property type="project" value="InterPro"/>
</dbReference>
<dbReference type="EMBL" id="LVLJ01002295">
    <property type="protein sequence ID" value="OAE25748.1"/>
    <property type="molecule type" value="Genomic_DNA"/>
</dbReference>
<comment type="catalytic activity">
    <reaction evidence="4">
        <text>Hydrolysis of terminal, non-reducing alpha-D-galactose residues in alpha-D-galactosides, including galactose oligosaccharides, galactomannans and galactolipids.</text>
        <dbReference type="EC" id="3.2.1.22"/>
    </reaction>
</comment>
<keyword evidence="4" id="KW-1015">Disulfide bond</keyword>
<evidence type="ECO:0000256" key="2">
    <source>
        <dbReference type="ARBA" id="ARBA00022801"/>
    </source>
</evidence>
<feature type="chain" id="PRO_5008052132" description="Alpha-galactosidase" evidence="6">
    <location>
        <begin position="24"/>
        <end position="723"/>
    </location>
</feature>
<comment type="caution">
    <text evidence="7">The sequence shown here is derived from an EMBL/GenBank/DDBJ whole genome shotgun (WGS) entry which is preliminary data.</text>
</comment>
<evidence type="ECO:0000313" key="7">
    <source>
        <dbReference type="EMBL" id="OAE25748.1"/>
    </source>
</evidence>
<gene>
    <name evidence="7" type="ORF">AXG93_4368s2080</name>
</gene>
<evidence type="ECO:0000256" key="3">
    <source>
        <dbReference type="ARBA" id="ARBA00023295"/>
    </source>
</evidence>
<dbReference type="InterPro" id="IPR013780">
    <property type="entry name" value="Glyco_hydro_b"/>
</dbReference>
<dbReference type="PANTHER" id="PTHR11452:SF42">
    <property type="entry name" value="ALPHA-GALACTOSIDASE"/>
    <property type="match status" value="1"/>
</dbReference>